<accession>A0A0D7CHK3</accession>
<name>A0A0D7CHK3_9ACTN</name>
<dbReference type="PATRIC" id="fig|1240678.4.peg.5887"/>
<sequence length="104" mass="11436">MAHEHFSIHPEPVTALAKDFTSSSDHLDDRISAFASRAENVDDAFGVMSESTEVLSQYVEMTRHTVMSLRQLSAGLKNYATGLDRTVATYHESDSAQAQQFGGK</sequence>
<proteinExistence type="predicted"/>
<dbReference type="RefSeq" id="WP_030063278.1">
    <property type="nucleotide sequence ID" value="NZ_JRKI01000034.1"/>
</dbReference>
<evidence type="ECO:0000313" key="2">
    <source>
        <dbReference type="Proteomes" id="UP000032458"/>
    </source>
</evidence>
<dbReference type="AlphaFoldDB" id="A0A0D7CHK3"/>
<organism evidence="1 2">
    <name type="scientific">Streptomyces natalensis ATCC 27448</name>
    <dbReference type="NCBI Taxonomy" id="1240678"/>
    <lineage>
        <taxon>Bacteria</taxon>
        <taxon>Bacillati</taxon>
        <taxon>Actinomycetota</taxon>
        <taxon>Actinomycetes</taxon>
        <taxon>Kitasatosporales</taxon>
        <taxon>Streptomycetaceae</taxon>
        <taxon>Streptomyces</taxon>
    </lineage>
</organism>
<evidence type="ECO:0000313" key="1">
    <source>
        <dbReference type="EMBL" id="KIZ15340.1"/>
    </source>
</evidence>
<gene>
    <name evidence="1" type="ORF">SNA_27630</name>
</gene>
<protein>
    <recommendedName>
        <fullName evidence="3">ESX-1 secretion-associated protein</fullName>
    </recommendedName>
</protein>
<dbReference type="Proteomes" id="UP000032458">
    <property type="component" value="Unassembled WGS sequence"/>
</dbReference>
<keyword evidence="2" id="KW-1185">Reference proteome</keyword>
<evidence type="ECO:0008006" key="3">
    <source>
        <dbReference type="Google" id="ProtNLM"/>
    </source>
</evidence>
<reference evidence="1 2" key="1">
    <citation type="submission" date="2014-09" db="EMBL/GenBank/DDBJ databases">
        <title>Draft genome sequence of Streptomyces natalensis ATCC 27448, producer of the antifungal pimaricin.</title>
        <authorList>
            <person name="Mendes M.V."/>
            <person name="Beites T."/>
            <person name="Pires S."/>
            <person name="Santos C.L."/>
            <person name="Moradas-Ferreira P."/>
        </authorList>
    </citation>
    <scope>NUCLEOTIDE SEQUENCE [LARGE SCALE GENOMIC DNA]</scope>
    <source>
        <strain evidence="1 2">ATCC 27448</strain>
    </source>
</reference>
<comment type="caution">
    <text evidence="1">The sequence shown here is derived from an EMBL/GenBank/DDBJ whole genome shotgun (WGS) entry which is preliminary data.</text>
</comment>
<dbReference type="Gene3D" id="1.10.287.1060">
    <property type="entry name" value="ESAT-6-like"/>
    <property type="match status" value="1"/>
</dbReference>
<dbReference type="EMBL" id="JRKI01000034">
    <property type="protein sequence ID" value="KIZ15340.1"/>
    <property type="molecule type" value="Genomic_DNA"/>
</dbReference>